<comment type="caution">
    <text evidence="4">The sequence shown here is derived from an EMBL/GenBank/DDBJ whole genome shotgun (WGS) entry which is preliminary data.</text>
</comment>
<evidence type="ECO:0000313" key="5">
    <source>
        <dbReference type="Proteomes" id="UP000230750"/>
    </source>
</evidence>
<feature type="region of interest" description="Disordered" evidence="2">
    <location>
        <begin position="670"/>
        <end position="690"/>
    </location>
</feature>
<gene>
    <name evidence="4" type="ORF">BSL78_12166</name>
</gene>
<name>A0A2G8KSG9_STIJA</name>
<evidence type="ECO:0000313" key="4">
    <source>
        <dbReference type="EMBL" id="PIK50949.1"/>
    </source>
</evidence>
<dbReference type="OrthoDB" id="2325716at2759"/>
<organism evidence="4 5">
    <name type="scientific">Stichopus japonicus</name>
    <name type="common">Sea cucumber</name>
    <dbReference type="NCBI Taxonomy" id="307972"/>
    <lineage>
        <taxon>Eukaryota</taxon>
        <taxon>Metazoa</taxon>
        <taxon>Echinodermata</taxon>
        <taxon>Eleutherozoa</taxon>
        <taxon>Echinozoa</taxon>
        <taxon>Holothuroidea</taxon>
        <taxon>Aspidochirotacea</taxon>
        <taxon>Aspidochirotida</taxon>
        <taxon>Stichopodidae</taxon>
        <taxon>Apostichopus</taxon>
    </lineage>
</organism>
<accession>A0A2G8KSG9</accession>
<dbReference type="InterPro" id="IPR011990">
    <property type="entry name" value="TPR-like_helical_dom_sf"/>
</dbReference>
<dbReference type="InterPro" id="IPR027417">
    <property type="entry name" value="P-loop_NTPase"/>
</dbReference>
<evidence type="ECO:0000256" key="1">
    <source>
        <dbReference type="ARBA" id="ARBA00022737"/>
    </source>
</evidence>
<dbReference type="EMBL" id="MRZV01000397">
    <property type="protein sequence ID" value="PIK50949.1"/>
    <property type="molecule type" value="Genomic_DNA"/>
</dbReference>
<dbReference type="InterPro" id="IPR051191">
    <property type="entry name" value="DCAF12"/>
</dbReference>
<feature type="domain" description="NACHT" evidence="3">
    <location>
        <begin position="45"/>
        <end position="215"/>
    </location>
</feature>
<proteinExistence type="predicted"/>
<feature type="compositionally biased region" description="Acidic residues" evidence="2">
    <location>
        <begin position="680"/>
        <end position="690"/>
    </location>
</feature>
<evidence type="ECO:0000256" key="2">
    <source>
        <dbReference type="SAM" id="MobiDB-lite"/>
    </source>
</evidence>
<dbReference type="PANTHER" id="PTHR19860:SF42">
    <property type="entry name" value="RING-TYPE DOMAIN-CONTAINING PROTEIN"/>
    <property type="match status" value="1"/>
</dbReference>
<dbReference type="AlphaFoldDB" id="A0A2G8KSG9"/>
<dbReference type="Pfam" id="PF05729">
    <property type="entry name" value="NACHT"/>
    <property type="match status" value="1"/>
</dbReference>
<dbReference type="STRING" id="307972.A0A2G8KSG9"/>
<protein>
    <submittedName>
        <fullName evidence="4">Putative telomerase protein component 1</fullName>
    </submittedName>
</protein>
<evidence type="ECO:0000259" key="3">
    <source>
        <dbReference type="Pfam" id="PF05729"/>
    </source>
</evidence>
<dbReference type="Gene3D" id="3.40.50.300">
    <property type="entry name" value="P-loop containing nucleotide triphosphate hydrolases"/>
    <property type="match status" value="1"/>
</dbReference>
<keyword evidence="1" id="KW-0677">Repeat</keyword>
<dbReference type="Proteomes" id="UP000230750">
    <property type="component" value="Unassembled WGS sequence"/>
</dbReference>
<dbReference type="GO" id="GO:0080008">
    <property type="term" value="C:Cul4-RING E3 ubiquitin ligase complex"/>
    <property type="evidence" value="ECO:0007669"/>
    <property type="project" value="TreeGrafter"/>
</dbReference>
<sequence length="690" mass="78369">MKSRSAVVLGRSDILQKVGISISYASGNERYQDYIVTPGSSNQSLLLLGGPGTGKSSVMARTADQCVMHAHSGEIEGGGSEGWHIFYHFVGAIPGSTDPEKMLRRLLRELKICNDSNMPKNLEAAAQLVSSVLSNPNTRPTIMIIDALNQLDDDKSSALLSWLPRRLSPSVRCIFSMIDDTPPHRSLRNRTLKPTEVTVTPLDMKSRQAIVTEMLGQYNKRLDAEQMSSLLSKNSSQNPLWLAIACEELRVYGEFSKVTDKINSLQDGLLNLLAQVFDRFEEENGGNLLTATLCLLEASQTGLLEVELLSILGDEDNLMPSSESEAGKEKASKEQFEKEKVNQPLAAIKWAAIYRGLRPFLRPFGDSGEGRLDFYHRSLSKAVRRKYFNHESDDPNLEASGSLWWHKKLADYFENVTNIERKVEEYPTQLCKIKDKKRLSDCLSDWAIFDQMYNPYYSTQLLALWRNVGEKYEEMEECYGKKIEEIRESSADTEVLAERLTHVAKLYIQGGLFKSAQKLLDEVILLEEAELGNRPERMVELLDTYGELCDERTNQRFTPAIKYSRDSADIRRTLKDLSISVVTLLYEKAREQCQQAYGEHCKLMTRILSNTGIYYEDRKDYYTAYDFFVKWKDLSMEVFGENHPRTVSATNCLSEPTYRRIAQAIREGQNQGGDNIMDSLLEDDYSSDED</sequence>
<dbReference type="SUPFAM" id="SSF52540">
    <property type="entry name" value="P-loop containing nucleoside triphosphate hydrolases"/>
    <property type="match status" value="1"/>
</dbReference>
<dbReference type="InterPro" id="IPR007111">
    <property type="entry name" value="NACHT_NTPase"/>
</dbReference>
<keyword evidence="5" id="KW-1185">Reference proteome</keyword>
<dbReference type="Gene3D" id="1.25.40.10">
    <property type="entry name" value="Tetratricopeptide repeat domain"/>
    <property type="match status" value="1"/>
</dbReference>
<reference evidence="4 5" key="1">
    <citation type="journal article" date="2017" name="PLoS Biol.">
        <title>The sea cucumber genome provides insights into morphological evolution and visceral regeneration.</title>
        <authorList>
            <person name="Zhang X."/>
            <person name="Sun L."/>
            <person name="Yuan J."/>
            <person name="Sun Y."/>
            <person name="Gao Y."/>
            <person name="Zhang L."/>
            <person name="Li S."/>
            <person name="Dai H."/>
            <person name="Hamel J.F."/>
            <person name="Liu C."/>
            <person name="Yu Y."/>
            <person name="Liu S."/>
            <person name="Lin W."/>
            <person name="Guo K."/>
            <person name="Jin S."/>
            <person name="Xu P."/>
            <person name="Storey K.B."/>
            <person name="Huan P."/>
            <person name="Zhang T."/>
            <person name="Zhou Y."/>
            <person name="Zhang J."/>
            <person name="Lin C."/>
            <person name="Li X."/>
            <person name="Xing L."/>
            <person name="Huo D."/>
            <person name="Sun M."/>
            <person name="Wang L."/>
            <person name="Mercier A."/>
            <person name="Li F."/>
            <person name="Yang H."/>
            <person name="Xiang J."/>
        </authorList>
    </citation>
    <scope>NUCLEOTIDE SEQUENCE [LARGE SCALE GENOMIC DNA]</scope>
    <source>
        <strain evidence="4">Shaxun</strain>
        <tissue evidence="4">Muscle</tissue>
    </source>
</reference>
<dbReference type="PANTHER" id="PTHR19860">
    <property type="entry name" value="DDB1- AND CUL4-ASSOCIATED FACTOR 12-RELATED"/>
    <property type="match status" value="1"/>
</dbReference>